<feature type="region of interest" description="Disordered" evidence="1">
    <location>
        <begin position="13"/>
        <end position="64"/>
    </location>
</feature>
<sequence length="105" mass="11518">MMLTKLWWKTVVRHQLPDDQSKTRTDKSSPKRKTKGQGGLNTSRKRETPGDLFPTGGDSDRGGCGMLADRGSVCSPHHLLLYGEEAGLVPKDQGAQRQAGVRQTD</sequence>
<evidence type="ECO:0000313" key="2">
    <source>
        <dbReference type="EMBL" id="KAK7483011.1"/>
    </source>
</evidence>
<organism evidence="2 3">
    <name type="scientific">Batillaria attramentaria</name>
    <dbReference type="NCBI Taxonomy" id="370345"/>
    <lineage>
        <taxon>Eukaryota</taxon>
        <taxon>Metazoa</taxon>
        <taxon>Spiralia</taxon>
        <taxon>Lophotrochozoa</taxon>
        <taxon>Mollusca</taxon>
        <taxon>Gastropoda</taxon>
        <taxon>Caenogastropoda</taxon>
        <taxon>Sorbeoconcha</taxon>
        <taxon>Cerithioidea</taxon>
        <taxon>Batillariidae</taxon>
        <taxon>Batillaria</taxon>
    </lineage>
</organism>
<dbReference type="AlphaFoldDB" id="A0ABD0K7K2"/>
<evidence type="ECO:0000256" key="1">
    <source>
        <dbReference type="SAM" id="MobiDB-lite"/>
    </source>
</evidence>
<feature type="region of interest" description="Disordered" evidence="1">
    <location>
        <begin position="86"/>
        <end position="105"/>
    </location>
</feature>
<name>A0ABD0K7K2_9CAEN</name>
<accession>A0ABD0K7K2</accession>
<comment type="caution">
    <text evidence="2">The sequence shown here is derived from an EMBL/GenBank/DDBJ whole genome shotgun (WGS) entry which is preliminary data.</text>
</comment>
<dbReference type="EMBL" id="JACVVK020000235">
    <property type="protein sequence ID" value="KAK7483011.1"/>
    <property type="molecule type" value="Genomic_DNA"/>
</dbReference>
<gene>
    <name evidence="2" type="ORF">BaRGS_00025788</name>
</gene>
<feature type="compositionally biased region" description="Basic and acidic residues" evidence="1">
    <location>
        <begin position="15"/>
        <end position="29"/>
    </location>
</feature>
<keyword evidence="3" id="KW-1185">Reference proteome</keyword>
<proteinExistence type="predicted"/>
<reference evidence="2 3" key="1">
    <citation type="journal article" date="2023" name="Sci. Data">
        <title>Genome assembly of the Korean intertidal mud-creeper Batillaria attramentaria.</title>
        <authorList>
            <person name="Patra A.K."/>
            <person name="Ho P.T."/>
            <person name="Jun S."/>
            <person name="Lee S.J."/>
            <person name="Kim Y."/>
            <person name="Won Y.J."/>
        </authorList>
    </citation>
    <scope>NUCLEOTIDE SEQUENCE [LARGE SCALE GENOMIC DNA]</scope>
    <source>
        <strain evidence="2">Wonlab-2016</strain>
    </source>
</reference>
<dbReference type="Proteomes" id="UP001519460">
    <property type="component" value="Unassembled WGS sequence"/>
</dbReference>
<evidence type="ECO:0000313" key="3">
    <source>
        <dbReference type="Proteomes" id="UP001519460"/>
    </source>
</evidence>
<protein>
    <submittedName>
        <fullName evidence="2">Uncharacterized protein</fullName>
    </submittedName>
</protein>